<dbReference type="SUPFAM" id="SSF48498">
    <property type="entry name" value="Tetracyclin repressor-like, C-terminal domain"/>
    <property type="match status" value="1"/>
</dbReference>
<organism evidence="4 5">
    <name type="scientific">Hassallia byssoidea VB512170</name>
    <dbReference type="NCBI Taxonomy" id="1304833"/>
    <lineage>
        <taxon>Bacteria</taxon>
        <taxon>Bacillati</taxon>
        <taxon>Cyanobacteriota</taxon>
        <taxon>Cyanophyceae</taxon>
        <taxon>Nostocales</taxon>
        <taxon>Tolypothrichaceae</taxon>
        <taxon>Hassallia</taxon>
    </lineage>
</organism>
<dbReference type="GO" id="GO:0003700">
    <property type="term" value="F:DNA-binding transcription factor activity"/>
    <property type="evidence" value="ECO:0007669"/>
    <property type="project" value="TreeGrafter"/>
</dbReference>
<dbReference type="Gene3D" id="1.10.357.10">
    <property type="entry name" value="Tetracycline Repressor, domain 2"/>
    <property type="match status" value="1"/>
</dbReference>
<dbReference type="Pfam" id="PF00440">
    <property type="entry name" value="TetR_N"/>
    <property type="match status" value="1"/>
</dbReference>
<reference evidence="4 5" key="1">
    <citation type="journal article" date="2015" name="Genome Announc.">
        <title>Draft Genome Sequence of Cyanobacterium Hassallia byssoidea Strain VB512170, Isolated from Monuments in India.</title>
        <authorList>
            <person name="Singh D."/>
            <person name="Chandrababunaidu M.M."/>
            <person name="Panda A."/>
            <person name="Sen D."/>
            <person name="Bhattacharyya S."/>
            <person name="Adhikary S.P."/>
            <person name="Tripathy S."/>
        </authorList>
    </citation>
    <scope>NUCLEOTIDE SEQUENCE [LARGE SCALE GENOMIC DNA]</scope>
    <source>
        <strain evidence="4 5">VB512170</strain>
    </source>
</reference>
<dbReference type="Gene3D" id="1.10.10.60">
    <property type="entry name" value="Homeodomain-like"/>
    <property type="match status" value="1"/>
</dbReference>
<dbReference type="InterPro" id="IPR001647">
    <property type="entry name" value="HTH_TetR"/>
</dbReference>
<dbReference type="InterPro" id="IPR009057">
    <property type="entry name" value="Homeodomain-like_sf"/>
</dbReference>
<dbReference type="InterPro" id="IPR050109">
    <property type="entry name" value="HTH-type_TetR-like_transc_reg"/>
</dbReference>
<dbReference type="RefSeq" id="WP_039737264.1">
    <property type="nucleotide sequence ID" value="NZ_JTCM02000152.1"/>
</dbReference>
<proteinExistence type="predicted"/>
<name>A0A846HJQ5_9CYAN</name>
<evidence type="ECO:0000259" key="3">
    <source>
        <dbReference type="PROSITE" id="PS50977"/>
    </source>
</evidence>
<gene>
    <name evidence="4" type="ORF">PI95_032410</name>
</gene>
<accession>A0A846HJQ5</accession>
<keyword evidence="5" id="KW-1185">Reference proteome</keyword>
<sequence length="199" mass="22483">MPDNSLSPKEVSSSGRSRVLDEAEQLFRKRGYNAVTMRDIAVEVGIRQASLYYHFKSKEQLFVAVTERVFERHRTGLQQAINYAETNLRSQLQAAAGWFLSQPPVHFLSMAHTDMPLLGEENMKLLSICYAQSIFEPLGQIFAQAQERKEIRNTRTQLLAGFFLSVMESIPYVTTQPGTAPTEVIVNEMISVLLDGLKL</sequence>
<comment type="caution">
    <text evidence="4">The sequence shown here is derived from an EMBL/GenBank/DDBJ whole genome shotgun (WGS) entry which is preliminary data.</text>
</comment>
<dbReference type="PROSITE" id="PS50977">
    <property type="entry name" value="HTH_TETR_2"/>
    <property type="match status" value="1"/>
</dbReference>
<dbReference type="Proteomes" id="UP000031549">
    <property type="component" value="Unassembled WGS sequence"/>
</dbReference>
<dbReference type="PANTHER" id="PTHR30055">
    <property type="entry name" value="HTH-TYPE TRANSCRIPTIONAL REGULATOR RUTR"/>
    <property type="match status" value="1"/>
</dbReference>
<feature type="domain" description="HTH tetR-type" evidence="3">
    <location>
        <begin position="13"/>
        <end position="73"/>
    </location>
</feature>
<dbReference type="AlphaFoldDB" id="A0A846HJQ5"/>
<dbReference type="PRINTS" id="PR00455">
    <property type="entry name" value="HTHTETR"/>
</dbReference>
<dbReference type="EMBL" id="JTCM02000152">
    <property type="protein sequence ID" value="NEU77078.1"/>
    <property type="molecule type" value="Genomic_DNA"/>
</dbReference>
<dbReference type="SUPFAM" id="SSF46689">
    <property type="entry name" value="Homeodomain-like"/>
    <property type="match status" value="1"/>
</dbReference>
<evidence type="ECO:0000313" key="4">
    <source>
        <dbReference type="EMBL" id="NEU77078.1"/>
    </source>
</evidence>
<evidence type="ECO:0000256" key="1">
    <source>
        <dbReference type="ARBA" id="ARBA00023125"/>
    </source>
</evidence>
<keyword evidence="1 2" id="KW-0238">DNA-binding</keyword>
<feature type="DNA-binding region" description="H-T-H motif" evidence="2">
    <location>
        <begin position="36"/>
        <end position="55"/>
    </location>
</feature>
<dbReference type="InterPro" id="IPR036271">
    <property type="entry name" value="Tet_transcr_reg_TetR-rel_C_sf"/>
</dbReference>
<evidence type="ECO:0000313" key="5">
    <source>
        <dbReference type="Proteomes" id="UP000031549"/>
    </source>
</evidence>
<dbReference type="PANTHER" id="PTHR30055:SF226">
    <property type="entry name" value="HTH-TYPE TRANSCRIPTIONAL REGULATOR PKSA"/>
    <property type="match status" value="1"/>
</dbReference>
<dbReference type="GO" id="GO:0000976">
    <property type="term" value="F:transcription cis-regulatory region binding"/>
    <property type="evidence" value="ECO:0007669"/>
    <property type="project" value="TreeGrafter"/>
</dbReference>
<protein>
    <submittedName>
        <fullName evidence="4">TetR/AcrR family transcriptional regulator</fullName>
    </submittedName>
</protein>
<evidence type="ECO:0000256" key="2">
    <source>
        <dbReference type="PROSITE-ProRule" id="PRU00335"/>
    </source>
</evidence>